<dbReference type="InterPro" id="IPR023214">
    <property type="entry name" value="HAD_sf"/>
</dbReference>
<feature type="domain" description="HMA" evidence="19">
    <location>
        <begin position="5"/>
        <end position="73"/>
    </location>
</feature>
<dbReference type="NCBIfam" id="TIGR01525">
    <property type="entry name" value="ATPase-IB_hvy"/>
    <property type="match status" value="1"/>
</dbReference>
<comment type="subcellular location">
    <subcellularLocation>
        <location evidence="1">Cell membrane</location>
        <topology evidence="1">Multi-pass membrane protein</topology>
    </subcellularLocation>
</comment>
<keyword evidence="11 18" id="KW-0067">ATP-binding</keyword>
<dbReference type="SUPFAM" id="SSF55008">
    <property type="entry name" value="HMA, heavy metal-associated domain"/>
    <property type="match status" value="2"/>
</dbReference>
<sequence length="811" mass="82702">MAELLTLQLPITGMTCASCVARVEKAIAKVPGVQQASVNGATDSARLVLDGASAGPTAQAVAAAVAKAGYGIPTETVRLQIDGMTCASCVGRVEKALERVPGTSAISVNLATNTAQLQRLAGSADDASLLAAVVRAGYGASVVADATAAPAAHRGDDGWRVAAAAALSAPLVLPMVGDLIGAHWMLPAFWQWLLATPVLFYFGARFFKAGWAALRNGAGNMDLLVATGTSAAYGLSLALWAQDPDGMPHLYFESAAVVITLVLFGKWLEARAKRRTLVALDGLRALRPDVARLRRDGAEVTVPLAQVQPGDTVLVRPGERLPTDGIVLEGRSHLDESLLTGESLPVARQPGDRVTGGAINGEGLLAVQATTVGAASMLSQIMQMVESAQAKKAPIQQTVDKVAAVFVPAVFAAAGLTLLGWGLFGDAGWATALIHAVSVLVIACPCALGLATPATLMVGTGLAARHGILVRDAQALELMRDVAVVAFDKTGTLTEGRPTLVEATATAALPGGRAELLALAAALQAGSEHPLARAVVQAAQAEGVTPRQADTPRAVAGRGIEGRVDGRLLQLGSSVWMAELGVLDAGLQAQAQAWAAQGRSVAWLAEAVAGAAPRALGLLAFGDHAKPGAAAAVAALKREGIRVVLVSGDNRGAAEALARQIGFTDMADVRAEVLPGDKAKVIAALRNGLAPGQRVAMVGDGVNDAPALAAADVGLAMAHADGGATDVAMQTAGLTLLRGDPLLVVQALQLSRAITQRIRQNLFWAFAYNVVGIPLAAFGLLSPVVAGAAMALSSVSVVSNALLLGRFKPPG</sequence>
<dbReference type="InterPro" id="IPR017969">
    <property type="entry name" value="Heavy-metal-associated_CS"/>
</dbReference>
<keyword evidence="10" id="KW-0187">Copper transport</keyword>
<dbReference type="SUPFAM" id="SSF81665">
    <property type="entry name" value="Calcium ATPase, transmembrane domain M"/>
    <property type="match status" value="1"/>
</dbReference>
<evidence type="ECO:0000256" key="3">
    <source>
        <dbReference type="ARBA" id="ARBA00012517"/>
    </source>
</evidence>
<keyword evidence="21" id="KW-1185">Reference proteome</keyword>
<evidence type="ECO:0000313" key="21">
    <source>
        <dbReference type="Proteomes" id="UP000301751"/>
    </source>
</evidence>
<feature type="transmembrane region" description="Helical" evidence="18">
    <location>
        <begin position="223"/>
        <end position="242"/>
    </location>
</feature>
<evidence type="ECO:0000256" key="5">
    <source>
        <dbReference type="ARBA" id="ARBA00022475"/>
    </source>
</evidence>
<dbReference type="PANTHER" id="PTHR43520">
    <property type="entry name" value="ATP7, ISOFORM B"/>
    <property type="match status" value="1"/>
</dbReference>
<dbReference type="SFLD" id="SFLDG00002">
    <property type="entry name" value="C1.7:_P-type_atpase_like"/>
    <property type="match status" value="1"/>
</dbReference>
<feature type="transmembrane region" description="Helical" evidence="18">
    <location>
        <begin position="402"/>
        <end position="423"/>
    </location>
</feature>
<feature type="transmembrane region" description="Helical" evidence="18">
    <location>
        <begin position="762"/>
        <end position="781"/>
    </location>
</feature>
<evidence type="ECO:0000256" key="10">
    <source>
        <dbReference type="ARBA" id="ARBA00022796"/>
    </source>
</evidence>
<dbReference type="GO" id="GO:0060003">
    <property type="term" value="P:copper ion export"/>
    <property type="evidence" value="ECO:0007669"/>
    <property type="project" value="UniProtKB-ARBA"/>
</dbReference>
<evidence type="ECO:0000256" key="2">
    <source>
        <dbReference type="ARBA" id="ARBA00006024"/>
    </source>
</evidence>
<dbReference type="PANTHER" id="PTHR43520:SF8">
    <property type="entry name" value="P-TYPE CU(+) TRANSPORTER"/>
    <property type="match status" value="1"/>
</dbReference>
<dbReference type="Gene3D" id="3.40.1110.10">
    <property type="entry name" value="Calcium-transporting ATPase, cytoplasmic domain N"/>
    <property type="match status" value="1"/>
</dbReference>
<gene>
    <name evidence="20" type="ORF">AQPW35_41430</name>
</gene>
<keyword evidence="17 18" id="KW-0472">Membrane</keyword>
<dbReference type="InterPro" id="IPR023299">
    <property type="entry name" value="ATPase_P-typ_cyto_dom_N"/>
</dbReference>
<evidence type="ECO:0000256" key="14">
    <source>
        <dbReference type="ARBA" id="ARBA00022989"/>
    </source>
</evidence>
<keyword evidence="9 18" id="KW-0547">Nucleotide-binding</keyword>
<dbReference type="NCBIfam" id="TIGR01511">
    <property type="entry name" value="ATPase-IB1_Cu"/>
    <property type="match status" value="1"/>
</dbReference>
<evidence type="ECO:0000313" key="20">
    <source>
        <dbReference type="EMBL" id="GCL65062.1"/>
    </source>
</evidence>
<dbReference type="GO" id="GO:0005886">
    <property type="term" value="C:plasma membrane"/>
    <property type="evidence" value="ECO:0007669"/>
    <property type="project" value="UniProtKB-SubCell"/>
</dbReference>
<dbReference type="InterPro" id="IPR008250">
    <property type="entry name" value="ATPase_P-typ_transduc_dom_A_sf"/>
</dbReference>
<dbReference type="GO" id="GO:0140581">
    <property type="term" value="F:P-type monovalent copper transporter activity"/>
    <property type="evidence" value="ECO:0007669"/>
    <property type="project" value="UniProtKB-EC"/>
</dbReference>
<accession>A0A480AXU3</accession>
<evidence type="ECO:0000256" key="15">
    <source>
        <dbReference type="ARBA" id="ARBA00023008"/>
    </source>
</evidence>
<dbReference type="RefSeq" id="WP_137734781.1">
    <property type="nucleotide sequence ID" value="NZ_BJCL01000013.1"/>
</dbReference>
<dbReference type="FunFam" id="2.70.150.10:FF:000020">
    <property type="entry name" value="Copper-exporting P-type ATPase A"/>
    <property type="match status" value="1"/>
</dbReference>
<keyword evidence="16" id="KW-0406">Ion transport</keyword>
<dbReference type="InterPro" id="IPR023298">
    <property type="entry name" value="ATPase_P-typ_TM_dom_sf"/>
</dbReference>
<dbReference type="InterPro" id="IPR044492">
    <property type="entry name" value="P_typ_ATPase_HD_dom"/>
</dbReference>
<evidence type="ECO:0000256" key="8">
    <source>
        <dbReference type="ARBA" id="ARBA00022737"/>
    </source>
</evidence>
<evidence type="ECO:0000256" key="6">
    <source>
        <dbReference type="ARBA" id="ARBA00022692"/>
    </source>
</evidence>
<dbReference type="GO" id="GO:0016887">
    <property type="term" value="F:ATP hydrolysis activity"/>
    <property type="evidence" value="ECO:0007669"/>
    <property type="project" value="InterPro"/>
</dbReference>
<dbReference type="Pfam" id="PF00403">
    <property type="entry name" value="HMA"/>
    <property type="match status" value="2"/>
</dbReference>
<dbReference type="GO" id="GO:0055070">
    <property type="term" value="P:copper ion homeostasis"/>
    <property type="evidence" value="ECO:0007669"/>
    <property type="project" value="TreeGrafter"/>
</dbReference>
<dbReference type="Gene3D" id="2.70.150.10">
    <property type="entry name" value="Calcium-transporting ATPase, cytoplasmic transduction domain A"/>
    <property type="match status" value="1"/>
</dbReference>
<evidence type="ECO:0000256" key="4">
    <source>
        <dbReference type="ARBA" id="ARBA00022448"/>
    </source>
</evidence>
<dbReference type="AlphaFoldDB" id="A0A480AXU3"/>
<keyword evidence="8" id="KW-0677">Repeat</keyword>
<feature type="transmembrane region" description="Helical" evidence="18">
    <location>
        <begin position="429"/>
        <end position="451"/>
    </location>
</feature>
<protein>
    <recommendedName>
        <fullName evidence="3">P-type Cu(+) transporter</fullName>
        <ecNumber evidence="3">7.2.2.8</ecNumber>
    </recommendedName>
</protein>
<reference evidence="21" key="1">
    <citation type="submission" date="2019-03" db="EMBL/GenBank/DDBJ databases">
        <title>Aquabacterium pictum sp.nov., the first bacteriochlorophyll a-containing freshwater bacterium in the genus Aquabacterium of the class Betaproteobacteria.</title>
        <authorList>
            <person name="Hirose S."/>
            <person name="Tank M."/>
            <person name="Hara E."/>
            <person name="Tamaki H."/>
            <person name="Takaichi S."/>
            <person name="Haruta S."/>
            <person name="Hanada S."/>
        </authorList>
    </citation>
    <scope>NUCLEOTIDE SEQUENCE [LARGE SCALE GENOMIC DNA]</scope>
    <source>
        <strain evidence="21">W35</strain>
    </source>
</reference>
<dbReference type="EC" id="7.2.2.8" evidence="3"/>
<dbReference type="PROSITE" id="PS01229">
    <property type="entry name" value="COF_2"/>
    <property type="match status" value="1"/>
</dbReference>
<evidence type="ECO:0000256" key="17">
    <source>
        <dbReference type="ARBA" id="ARBA00023136"/>
    </source>
</evidence>
<evidence type="ECO:0000256" key="18">
    <source>
        <dbReference type="RuleBase" id="RU362081"/>
    </source>
</evidence>
<dbReference type="Pfam" id="PF00122">
    <property type="entry name" value="E1-E2_ATPase"/>
    <property type="match status" value="1"/>
</dbReference>
<dbReference type="GO" id="GO:0043682">
    <property type="term" value="F:P-type divalent copper transporter activity"/>
    <property type="evidence" value="ECO:0007669"/>
    <property type="project" value="TreeGrafter"/>
</dbReference>
<dbReference type="SUPFAM" id="SSF81653">
    <property type="entry name" value="Calcium ATPase, transduction domain A"/>
    <property type="match status" value="1"/>
</dbReference>
<dbReference type="OrthoDB" id="8552908at2"/>
<feature type="transmembrane region" description="Helical" evidence="18">
    <location>
        <begin position="787"/>
        <end position="805"/>
    </location>
</feature>
<organism evidence="20 21">
    <name type="scientific">Pseudaquabacterium pictum</name>
    <dbReference type="NCBI Taxonomy" id="2315236"/>
    <lineage>
        <taxon>Bacteria</taxon>
        <taxon>Pseudomonadati</taxon>
        <taxon>Pseudomonadota</taxon>
        <taxon>Betaproteobacteria</taxon>
        <taxon>Burkholderiales</taxon>
        <taxon>Sphaerotilaceae</taxon>
        <taxon>Pseudaquabacterium</taxon>
    </lineage>
</organism>
<dbReference type="InterPro" id="IPR036412">
    <property type="entry name" value="HAD-like_sf"/>
</dbReference>
<dbReference type="Gene3D" id="3.30.70.100">
    <property type="match status" value="2"/>
</dbReference>
<keyword evidence="5 18" id="KW-1003">Cell membrane</keyword>
<dbReference type="InterPro" id="IPR036163">
    <property type="entry name" value="HMA_dom_sf"/>
</dbReference>
<evidence type="ECO:0000256" key="12">
    <source>
        <dbReference type="ARBA" id="ARBA00022842"/>
    </source>
</evidence>
<keyword evidence="14 18" id="KW-1133">Transmembrane helix</keyword>
<dbReference type="FunFam" id="3.30.70.100:FF:000005">
    <property type="entry name" value="Copper-exporting P-type ATPase A"/>
    <property type="match status" value="1"/>
</dbReference>
<dbReference type="NCBIfam" id="TIGR01494">
    <property type="entry name" value="ATPase_P-type"/>
    <property type="match status" value="2"/>
</dbReference>
<dbReference type="PROSITE" id="PS50846">
    <property type="entry name" value="HMA_2"/>
    <property type="match status" value="2"/>
</dbReference>
<dbReference type="SFLD" id="SFLDF00027">
    <property type="entry name" value="p-type_atpase"/>
    <property type="match status" value="1"/>
</dbReference>
<dbReference type="CDD" id="cd00371">
    <property type="entry name" value="HMA"/>
    <property type="match status" value="2"/>
</dbReference>
<evidence type="ECO:0000256" key="1">
    <source>
        <dbReference type="ARBA" id="ARBA00004651"/>
    </source>
</evidence>
<dbReference type="NCBIfam" id="TIGR00003">
    <property type="entry name" value="copper ion binding protein"/>
    <property type="match status" value="2"/>
</dbReference>
<dbReference type="PROSITE" id="PS00154">
    <property type="entry name" value="ATPASE_E1_E2"/>
    <property type="match status" value="1"/>
</dbReference>
<feature type="domain" description="HMA" evidence="19">
    <location>
        <begin position="75"/>
        <end position="141"/>
    </location>
</feature>
<dbReference type="SFLD" id="SFLDS00003">
    <property type="entry name" value="Haloacid_Dehalogenase"/>
    <property type="match status" value="1"/>
</dbReference>
<name>A0A480AXU3_9BURK</name>
<proteinExistence type="inferred from homology"/>
<dbReference type="GO" id="GO:0005524">
    <property type="term" value="F:ATP binding"/>
    <property type="evidence" value="ECO:0007669"/>
    <property type="project" value="UniProtKB-UniRule"/>
</dbReference>
<dbReference type="Proteomes" id="UP000301751">
    <property type="component" value="Unassembled WGS sequence"/>
</dbReference>
<feature type="transmembrane region" description="Helical" evidence="18">
    <location>
        <begin position="248"/>
        <end position="268"/>
    </location>
</feature>
<comment type="similarity">
    <text evidence="2 18">Belongs to the cation transport ATPase (P-type) (TC 3.A.3) family. Type IB subfamily.</text>
</comment>
<dbReference type="PRINTS" id="PR00119">
    <property type="entry name" value="CATATPASE"/>
</dbReference>
<dbReference type="InterPro" id="IPR001757">
    <property type="entry name" value="P_typ_ATPase"/>
</dbReference>
<keyword evidence="13" id="KW-1278">Translocase</keyword>
<dbReference type="Gene3D" id="3.40.50.1000">
    <property type="entry name" value="HAD superfamily/HAD-like"/>
    <property type="match status" value="1"/>
</dbReference>
<keyword evidence="7 18" id="KW-0479">Metal-binding</keyword>
<dbReference type="PRINTS" id="PR00941">
    <property type="entry name" value="CDATPASE"/>
</dbReference>
<evidence type="ECO:0000256" key="13">
    <source>
        <dbReference type="ARBA" id="ARBA00022967"/>
    </source>
</evidence>
<dbReference type="InterPro" id="IPR006121">
    <property type="entry name" value="HMA_dom"/>
</dbReference>
<evidence type="ECO:0000256" key="7">
    <source>
        <dbReference type="ARBA" id="ARBA00022723"/>
    </source>
</evidence>
<dbReference type="InterPro" id="IPR059000">
    <property type="entry name" value="ATPase_P-type_domA"/>
</dbReference>
<dbReference type="InterPro" id="IPR027256">
    <property type="entry name" value="P-typ_ATPase_IB"/>
</dbReference>
<dbReference type="PROSITE" id="PS01047">
    <property type="entry name" value="HMA_1"/>
    <property type="match status" value="1"/>
</dbReference>
<evidence type="ECO:0000259" key="19">
    <source>
        <dbReference type="PROSITE" id="PS50846"/>
    </source>
</evidence>
<keyword evidence="6 18" id="KW-0812">Transmembrane</keyword>
<dbReference type="GO" id="GO:0005507">
    <property type="term" value="F:copper ion binding"/>
    <property type="evidence" value="ECO:0007669"/>
    <property type="project" value="InterPro"/>
</dbReference>
<keyword evidence="15" id="KW-0186">Copper</keyword>
<dbReference type="CDD" id="cd02094">
    <property type="entry name" value="P-type_ATPase_Cu-like"/>
    <property type="match status" value="1"/>
</dbReference>
<comment type="caution">
    <text evidence="20">The sequence shown here is derived from an EMBL/GenBank/DDBJ whole genome shotgun (WGS) entry which is preliminary data.</text>
</comment>
<dbReference type="InterPro" id="IPR018303">
    <property type="entry name" value="ATPase_P-typ_P_site"/>
</dbReference>
<evidence type="ECO:0000256" key="16">
    <source>
        <dbReference type="ARBA" id="ARBA00023065"/>
    </source>
</evidence>
<keyword evidence="4" id="KW-0813">Transport</keyword>
<dbReference type="EMBL" id="BJCL01000013">
    <property type="protein sequence ID" value="GCL65062.1"/>
    <property type="molecule type" value="Genomic_DNA"/>
</dbReference>
<dbReference type="InterPro" id="IPR006122">
    <property type="entry name" value="HMA_Cu_ion-bd"/>
</dbReference>
<dbReference type="SUPFAM" id="SSF56784">
    <property type="entry name" value="HAD-like"/>
    <property type="match status" value="1"/>
</dbReference>
<dbReference type="Pfam" id="PF00702">
    <property type="entry name" value="Hydrolase"/>
    <property type="match status" value="1"/>
</dbReference>
<evidence type="ECO:0000256" key="11">
    <source>
        <dbReference type="ARBA" id="ARBA00022840"/>
    </source>
</evidence>
<keyword evidence="12" id="KW-0460">Magnesium</keyword>
<evidence type="ECO:0000256" key="9">
    <source>
        <dbReference type="ARBA" id="ARBA00022741"/>
    </source>
</evidence>